<comment type="caution">
    <text evidence="10">The sequence shown here is derived from an EMBL/GenBank/DDBJ whole genome shotgun (WGS) entry which is preliminary data.</text>
</comment>
<feature type="transmembrane region" description="Helical" evidence="8">
    <location>
        <begin position="146"/>
        <end position="168"/>
    </location>
</feature>
<feature type="transmembrane region" description="Helical" evidence="8">
    <location>
        <begin position="21"/>
        <end position="44"/>
    </location>
</feature>
<evidence type="ECO:0000313" key="11">
    <source>
        <dbReference type="Proteomes" id="UP001523392"/>
    </source>
</evidence>
<keyword evidence="8" id="KW-0997">Cell inner membrane</keyword>
<sequence length="404" mass="40869">MSTKASRDAAKAAQPAGKGRAPLWLLALITFSGTLAMHVFVPALPQAAAALGASPGATQLTISFYILGLALGQLVYGPVSDRFGRRPVLVFGLVLYALAGFAALLAPNVHLLILARLLQALGGCSGLVLGRAMVRDGATPGEAAQRLALMNLMVVAGPGIAPLIGTLLAETAGWRSILLALAGLGIFNLLLAWKLLPETGGGAGKSAGAVLRSYLGLLRTPAFLGFTLGGGCASTAMYAYVAAAPFIFIDQLHRPGHEVGFYLALNFLGLWLGTLAASRLAGRLGAPRLLVHGNLLSLIGAVGFLAAILTGVLDVKLTVLTMALFSFGVGTAAPAALAEAMSVNPLVVGSASGLYGFGQMGIGGISTSLAGIGGNPALAAALVLVSAGVIAQFSFRLALRGRRG</sequence>
<dbReference type="Pfam" id="PF07690">
    <property type="entry name" value="MFS_1"/>
    <property type="match status" value="1"/>
</dbReference>
<name>A0ABT1D135_9PROT</name>
<feature type="transmembrane region" description="Helical" evidence="8">
    <location>
        <begin position="289"/>
        <end position="313"/>
    </location>
</feature>
<feature type="transmembrane region" description="Helical" evidence="8">
    <location>
        <begin position="113"/>
        <end position="134"/>
    </location>
</feature>
<proteinExistence type="inferred from homology"/>
<comment type="subcellular location">
    <subcellularLocation>
        <location evidence="8">Cell inner membrane</location>
        <topology evidence="8">Multi-pass membrane protein</topology>
    </subcellularLocation>
    <subcellularLocation>
        <location evidence="1">Cell membrane</location>
        <topology evidence="1">Multi-pass membrane protein</topology>
    </subcellularLocation>
</comment>
<evidence type="ECO:0000256" key="1">
    <source>
        <dbReference type="ARBA" id="ARBA00004651"/>
    </source>
</evidence>
<feature type="transmembrane region" description="Helical" evidence="8">
    <location>
        <begin position="319"/>
        <end position="341"/>
    </location>
</feature>
<feature type="transmembrane region" description="Helical" evidence="8">
    <location>
        <begin position="222"/>
        <end position="247"/>
    </location>
</feature>
<feature type="transmembrane region" description="Helical" evidence="8">
    <location>
        <begin position="353"/>
        <end position="372"/>
    </location>
</feature>
<dbReference type="InterPro" id="IPR011701">
    <property type="entry name" value="MFS"/>
</dbReference>
<evidence type="ECO:0000256" key="3">
    <source>
        <dbReference type="ARBA" id="ARBA00022448"/>
    </source>
</evidence>
<dbReference type="InterPro" id="IPR020846">
    <property type="entry name" value="MFS_dom"/>
</dbReference>
<evidence type="ECO:0000256" key="2">
    <source>
        <dbReference type="ARBA" id="ARBA00006236"/>
    </source>
</evidence>
<dbReference type="InterPro" id="IPR036259">
    <property type="entry name" value="MFS_trans_sf"/>
</dbReference>
<dbReference type="PANTHER" id="PTHR23502:SF132">
    <property type="entry name" value="POLYAMINE TRANSPORTER 2-RELATED"/>
    <property type="match status" value="1"/>
</dbReference>
<keyword evidence="4" id="KW-1003">Cell membrane</keyword>
<comment type="similarity">
    <text evidence="2 8">Belongs to the major facilitator superfamily. Bcr/CmlA family.</text>
</comment>
<evidence type="ECO:0000313" key="10">
    <source>
        <dbReference type="EMBL" id="MCO6415621.1"/>
    </source>
</evidence>
<evidence type="ECO:0000256" key="7">
    <source>
        <dbReference type="ARBA" id="ARBA00023136"/>
    </source>
</evidence>
<protein>
    <recommendedName>
        <fullName evidence="8">Bcr/CflA family efflux transporter</fullName>
    </recommendedName>
</protein>
<dbReference type="PROSITE" id="PS50850">
    <property type="entry name" value="MFS"/>
    <property type="match status" value="1"/>
</dbReference>
<keyword evidence="6 8" id="KW-1133">Transmembrane helix</keyword>
<keyword evidence="5 8" id="KW-0812">Transmembrane</keyword>
<evidence type="ECO:0000256" key="6">
    <source>
        <dbReference type="ARBA" id="ARBA00022989"/>
    </source>
</evidence>
<evidence type="ECO:0000256" key="4">
    <source>
        <dbReference type="ARBA" id="ARBA00022475"/>
    </source>
</evidence>
<evidence type="ECO:0000256" key="8">
    <source>
        <dbReference type="RuleBase" id="RU365088"/>
    </source>
</evidence>
<dbReference type="RefSeq" id="WP_252952220.1">
    <property type="nucleotide sequence ID" value="NZ_JAFIRR010000030.1"/>
</dbReference>
<evidence type="ECO:0000259" key="9">
    <source>
        <dbReference type="PROSITE" id="PS50850"/>
    </source>
</evidence>
<feature type="transmembrane region" description="Helical" evidence="8">
    <location>
        <begin position="259"/>
        <end position="277"/>
    </location>
</feature>
<feature type="transmembrane region" description="Helical" evidence="8">
    <location>
        <begin position="56"/>
        <end position="76"/>
    </location>
</feature>
<dbReference type="NCBIfam" id="TIGR00710">
    <property type="entry name" value="efflux_Bcr_CflA"/>
    <property type="match status" value="1"/>
</dbReference>
<dbReference type="InterPro" id="IPR004812">
    <property type="entry name" value="Efflux_drug-R_Bcr/CmlA"/>
</dbReference>
<feature type="transmembrane region" description="Helical" evidence="8">
    <location>
        <begin position="174"/>
        <end position="196"/>
    </location>
</feature>
<dbReference type="PANTHER" id="PTHR23502">
    <property type="entry name" value="MAJOR FACILITATOR SUPERFAMILY"/>
    <property type="match status" value="1"/>
</dbReference>
<gene>
    <name evidence="10" type="ORF">JYK14_05440</name>
</gene>
<feature type="transmembrane region" description="Helical" evidence="8">
    <location>
        <begin position="378"/>
        <end position="399"/>
    </location>
</feature>
<dbReference type="Gene3D" id="1.20.1720.10">
    <property type="entry name" value="Multidrug resistance protein D"/>
    <property type="match status" value="1"/>
</dbReference>
<feature type="transmembrane region" description="Helical" evidence="8">
    <location>
        <begin position="88"/>
        <end position="107"/>
    </location>
</feature>
<keyword evidence="7 8" id="KW-0472">Membrane</keyword>
<evidence type="ECO:0000256" key="5">
    <source>
        <dbReference type="ARBA" id="ARBA00022692"/>
    </source>
</evidence>
<organism evidence="10 11">
    <name type="scientific">Siccirubricoccus soli</name>
    <dbReference type="NCBI Taxonomy" id="2899147"/>
    <lineage>
        <taxon>Bacteria</taxon>
        <taxon>Pseudomonadati</taxon>
        <taxon>Pseudomonadota</taxon>
        <taxon>Alphaproteobacteria</taxon>
        <taxon>Acetobacterales</taxon>
        <taxon>Roseomonadaceae</taxon>
        <taxon>Siccirubricoccus</taxon>
    </lineage>
</organism>
<dbReference type="SUPFAM" id="SSF103473">
    <property type="entry name" value="MFS general substrate transporter"/>
    <property type="match status" value="1"/>
</dbReference>
<keyword evidence="11" id="KW-1185">Reference proteome</keyword>
<dbReference type="EMBL" id="JAFIRR010000030">
    <property type="protein sequence ID" value="MCO6415621.1"/>
    <property type="molecule type" value="Genomic_DNA"/>
</dbReference>
<accession>A0ABT1D135</accession>
<dbReference type="Proteomes" id="UP001523392">
    <property type="component" value="Unassembled WGS sequence"/>
</dbReference>
<keyword evidence="3 8" id="KW-0813">Transport</keyword>
<feature type="domain" description="Major facilitator superfamily (MFS) profile" evidence="9">
    <location>
        <begin position="22"/>
        <end position="403"/>
    </location>
</feature>
<reference evidence="10 11" key="1">
    <citation type="submission" date="2021-12" db="EMBL/GenBank/DDBJ databases">
        <title>Siccirubricoccus leaddurans sp. nov., a high concentration Zn2+ tolerance bacterium.</title>
        <authorList>
            <person name="Cao Y."/>
        </authorList>
    </citation>
    <scope>NUCLEOTIDE SEQUENCE [LARGE SCALE GENOMIC DNA]</scope>
    <source>
        <strain evidence="10 11">KC 17139</strain>
    </source>
</reference>